<proteinExistence type="predicted"/>
<evidence type="ECO:0000256" key="2">
    <source>
        <dbReference type="ARBA" id="ARBA00022475"/>
    </source>
</evidence>
<dbReference type="AlphaFoldDB" id="A0A1Y6CRK5"/>
<dbReference type="InterPro" id="IPR033480">
    <property type="entry name" value="sCache_2"/>
</dbReference>
<evidence type="ECO:0000313" key="9">
    <source>
        <dbReference type="Proteomes" id="UP000192917"/>
    </source>
</evidence>
<keyword evidence="4" id="KW-1133">Transmembrane helix</keyword>
<dbReference type="GO" id="GO:0005886">
    <property type="term" value="C:plasma membrane"/>
    <property type="evidence" value="ECO:0007669"/>
    <property type="project" value="UniProtKB-SubCell"/>
</dbReference>
<evidence type="ECO:0000256" key="6">
    <source>
        <dbReference type="SAM" id="SignalP"/>
    </source>
</evidence>
<accession>A0A1Y6CRK5</accession>
<feature type="chain" id="PRO_5012780166" evidence="6">
    <location>
        <begin position="26"/>
        <end position="151"/>
    </location>
</feature>
<keyword evidence="2" id="KW-1003">Cell membrane</keyword>
<dbReference type="EMBL" id="FWZX01000086">
    <property type="protein sequence ID" value="SMF86362.1"/>
    <property type="molecule type" value="Genomic_DNA"/>
</dbReference>
<evidence type="ECO:0000256" key="1">
    <source>
        <dbReference type="ARBA" id="ARBA00004651"/>
    </source>
</evidence>
<reference evidence="8 9" key="1">
    <citation type="submission" date="2017-04" db="EMBL/GenBank/DDBJ databases">
        <authorList>
            <person name="Afonso C.L."/>
            <person name="Miller P.J."/>
            <person name="Scott M.A."/>
            <person name="Spackman E."/>
            <person name="Goraichik I."/>
            <person name="Dimitrov K.M."/>
            <person name="Suarez D.L."/>
            <person name="Swayne D.E."/>
        </authorList>
    </citation>
    <scope>NUCLEOTIDE SEQUENCE [LARGE SCALE GENOMIC DNA]</scope>
    <source>
        <strain evidence="8 9">USBA 355</strain>
    </source>
</reference>
<gene>
    <name evidence="8" type="ORF">SAMN05428998_1861</name>
</gene>
<sequence>MLTKLIGAVAGLALALVLAAAPLQASDRASLDEAKAMAEKAAALLKAEGPEKAFPAFDEDAQFKDRDLYVFVIDPSGTTVAHGANKGLIGKSLLELRDPTGKQFVKEMISIPGTGWVDYSWQNPTTKAVEAKRSYVIHESGYWVGVGAYVK</sequence>
<feature type="signal peptide" evidence="6">
    <location>
        <begin position="1"/>
        <end position="25"/>
    </location>
</feature>
<keyword evidence="3" id="KW-0812">Transmembrane</keyword>
<protein>
    <submittedName>
        <fullName evidence="8">Single Cache domain 2-containing protein</fullName>
    </submittedName>
</protein>
<dbReference type="Pfam" id="PF17200">
    <property type="entry name" value="sCache_2"/>
    <property type="match status" value="1"/>
</dbReference>
<keyword evidence="5" id="KW-0472">Membrane</keyword>
<name>A0A1Y6CRK5_9PROT</name>
<keyword evidence="9" id="KW-1185">Reference proteome</keyword>
<dbReference type="Gene3D" id="3.30.450.20">
    <property type="entry name" value="PAS domain"/>
    <property type="match status" value="1"/>
</dbReference>
<evidence type="ECO:0000259" key="7">
    <source>
        <dbReference type="SMART" id="SM01049"/>
    </source>
</evidence>
<dbReference type="RefSeq" id="WP_085127564.1">
    <property type="nucleotide sequence ID" value="NZ_FWZX01000086.1"/>
</dbReference>
<keyword evidence="6" id="KW-0732">Signal</keyword>
<dbReference type="STRING" id="560819.SAMN05428998_1861"/>
<evidence type="ECO:0000256" key="5">
    <source>
        <dbReference type="ARBA" id="ARBA00023136"/>
    </source>
</evidence>
<dbReference type="SMART" id="SM01049">
    <property type="entry name" value="Cache_2"/>
    <property type="match status" value="1"/>
</dbReference>
<feature type="domain" description="Single Cache" evidence="7">
    <location>
        <begin position="28"/>
        <end position="106"/>
    </location>
</feature>
<evidence type="ECO:0000256" key="4">
    <source>
        <dbReference type="ARBA" id="ARBA00022989"/>
    </source>
</evidence>
<evidence type="ECO:0000313" key="8">
    <source>
        <dbReference type="EMBL" id="SMF86362.1"/>
    </source>
</evidence>
<evidence type="ECO:0000256" key="3">
    <source>
        <dbReference type="ARBA" id="ARBA00022692"/>
    </source>
</evidence>
<organism evidence="8 9">
    <name type="scientific">Tistlia consotensis USBA 355</name>
    <dbReference type="NCBI Taxonomy" id="560819"/>
    <lineage>
        <taxon>Bacteria</taxon>
        <taxon>Pseudomonadati</taxon>
        <taxon>Pseudomonadota</taxon>
        <taxon>Alphaproteobacteria</taxon>
        <taxon>Rhodospirillales</taxon>
        <taxon>Rhodovibrionaceae</taxon>
        <taxon>Tistlia</taxon>
    </lineage>
</organism>
<comment type="subcellular location">
    <subcellularLocation>
        <location evidence="1">Cell membrane</location>
        <topology evidence="1">Multi-pass membrane protein</topology>
    </subcellularLocation>
</comment>
<dbReference type="Proteomes" id="UP000192917">
    <property type="component" value="Unassembled WGS sequence"/>
</dbReference>